<gene>
    <name evidence="1" type="ORF">NMN56_013920</name>
</gene>
<dbReference type="EMBL" id="JANCPR020000011">
    <property type="protein sequence ID" value="MDJ1133039.1"/>
    <property type="molecule type" value="Genomic_DNA"/>
</dbReference>
<protein>
    <submittedName>
        <fullName evidence="1">Uncharacterized protein</fullName>
    </submittedName>
</protein>
<organism evidence="1 2">
    <name type="scientific">Streptomyces iconiensis</name>
    <dbReference type="NCBI Taxonomy" id="1384038"/>
    <lineage>
        <taxon>Bacteria</taxon>
        <taxon>Bacillati</taxon>
        <taxon>Actinomycetota</taxon>
        <taxon>Actinomycetes</taxon>
        <taxon>Kitasatosporales</taxon>
        <taxon>Streptomycetaceae</taxon>
        <taxon>Streptomyces</taxon>
    </lineage>
</organism>
<keyword evidence="2" id="KW-1185">Reference proteome</keyword>
<comment type="caution">
    <text evidence="1">The sequence shown here is derived from an EMBL/GenBank/DDBJ whole genome shotgun (WGS) entry which is preliminary data.</text>
</comment>
<dbReference type="Proteomes" id="UP001214441">
    <property type="component" value="Unassembled WGS sequence"/>
</dbReference>
<evidence type="ECO:0000313" key="1">
    <source>
        <dbReference type="EMBL" id="MDJ1133039.1"/>
    </source>
</evidence>
<proteinExistence type="predicted"/>
<reference evidence="1 2" key="1">
    <citation type="submission" date="2023-05" db="EMBL/GenBank/DDBJ databases">
        <title>Streptantibioticus silvisoli sp. nov., acidotolerant actinomycetes 1 from pine litter.</title>
        <authorList>
            <person name="Swiecimska M."/>
            <person name="Golinska P."/>
            <person name="Sangal V."/>
            <person name="Wachnowicz B."/>
            <person name="Goodfellow M."/>
        </authorList>
    </citation>
    <scope>NUCLEOTIDE SEQUENCE [LARGE SCALE GENOMIC DNA]</scope>
    <source>
        <strain evidence="1 2">DSM 42109</strain>
    </source>
</reference>
<name>A0ABT6ZVD9_9ACTN</name>
<accession>A0ABT6ZVD9</accession>
<sequence>MKTRLTHGEIGKMVQSLFGAGVFDRGTTLEKLLEAQYSSLAEGASDDLSLHVLCCNEYFLVTEVVEQPAATSDSAGGVRGDLA</sequence>
<dbReference type="RefSeq" id="WP_274041237.1">
    <property type="nucleotide sequence ID" value="NZ_JANCPR020000011.1"/>
</dbReference>
<evidence type="ECO:0000313" key="2">
    <source>
        <dbReference type="Proteomes" id="UP001214441"/>
    </source>
</evidence>